<evidence type="ECO:0000256" key="1">
    <source>
        <dbReference type="SAM" id="Phobius"/>
    </source>
</evidence>
<dbReference type="EMBL" id="AP024444">
    <property type="protein sequence ID" value="BCS21696.1"/>
    <property type="molecule type" value="Genomic_DNA"/>
</dbReference>
<organism evidence="2 3">
    <name type="scientific">Aspergillus puulaauensis</name>
    <dbReference type="NCBI Taxonomy" id="1220207"/>
    <lineage>
        <taxon>Eukaryota</taxon>
        <taxon>Fungi</taxon>
        <taxon>Dikarya</taxon>
        <taxon>Ascomycota</taxon>
        <taxon>Pezizomycotina</taxon>
        <taxon>Eurotiomycetes</taxon>
        <taxon>Eurotiomycetidae</taxon>
        <taxon>Eurotiales</taxon>
        <taxon>Aspergillaceae</taxon>
        <taxon>Aspergillus</taxon>
    </lineage>
</organism>
<proteinExistence type="predicted"/>
<keyword evidence="3" id="KW-1185">Reference proteome</keyword>
<protein>
    <submittedName>
        <fullName evidence="2">Uncharacterized protein</fullName>
    </submittedName>
</protein>
<evidence type="ECO:0000313" key="2">
    <source>
        <dbReference type="EMBL" id="BCS21696.1"/>
    </source>
</evidence>
<dbReference type="Proteomes" id="UP000654913">
    <property type="component" value="Chromosome 2"/>
</dbReference>
<evidence type="ECO:0000313" key="3">
    <source>
        <dbReference type="Proteomes" id="UP000654913"/>
    </source>
</evidence>
<feature type="transmembrane region" description="Helical" evidence="1">
    <location>
        <begin position="33"/>
        <end position="51"/>
    </location>
</feature>
<dbReference type="KEGG" id="apuu:APUU_22128S"/>
<dbReference type="GeneID" id="64971701"/>
<gene>
    <name evidence="2" type="ORF">APUU_22128S</name>
</gene>
<keyword evidence="1" id="KW-1133">Transmembrane helix</keyword>
<name>A0A7R7XHY3_9EURO</name>
<sequence>MHIPLELRETAVEGSNATATTNISSPTPAQTRWLTALGVVFGLVLIAGYIANNYRKGHIKWGKKETIDECEKDDKSLVYLPY</sequence>
<keyword evidence="1" id="KW-0812">Transmembrane</keyword>
<dbReference type="RefSeq" id="XP_041553890.1">
    <property type="nucleotide sequence ID" value="XM_041700957.1"/>
</dbReference>
<reference evidence="2" key="1">
    <citation type="submission" date="2021-01" db="EMBL/GenBank/DDBJ databases">
        <authorList>
            <consortium name="Aspergillus puulaauensis MK2 genome sequencing consortium"/>
            <person name="Kazuki M."/>
            <person name="Futagami T."/>
        </authorList>
    </citation>
    <scope>NUCLEOTIDE SEQUENCE</scope>
    <source>
        <strain evidence="2">MK2</strain>
    </source>
</reference>
<accession>A0A7R7XHY3</accession>
<keyword evidence="1" id="KW-0472">Membrane</keyword>
<reference evidence="2" key="2">
    <citation type="submission" date="2021-02" db="EMBL/GenBank/DDBJ databases">
        <title>Aspergillus puulaauensis MK2 genome sequence.</title>
        <authorList>
            <person name="Futagami T."/>
            <person name="Mori K."/>
            <person name="Kadooka C."/>
            <person name="Tanaka T."/>
        </authorList>
    </citation>
    <scope>NUCLEOTIDE SEQUENCE</scope>
    <source>
        <strain evidence="2">MK2</strain>
    </source>
</reference>
<dbReference type="AlphaFoldDB" id="A0A7R7XHY3"/>